<dbReference type="EMBL" id="PFWY01000100">
    <property type="protein sequence ID" value="PJA40399.1"/>
    <property type="molecule type" value="Genomic_DNA"/>
</dbReference>
<keyword evidence="1" id="KW-1133">Transmembrane helix</keyword>
<proteinExistence type="predicted"/>
<protein>
    <recommendedName>
        <fullName evidence="4">Baseplate protein J-like domain-containing protein</fullName>
    </recommendedName>
</protein>
<keyword evidence="1" id="KW-0812">Transmembrane</keyword>
<evidence type="ECO:0000256" key="1">
    <source>
        <dbReference type="SAM" id="Phobius"/>
    </source>
</evidence>
<reference evidence="3" key="1">
    <citation type="submission" date="2017-09" db="EMBL/GenBank/DDBJ databases">
        <title>Depth-based differentiation of microbial function through sediment-hosted aquifers and enrichment of novel symbionts in the deep terrestrial subsurface.</title>
        <authorList>
            <person name="Probst A.J."/>
            <person name="Ladd B."/>
            <person name="Jarett J.K."/>
            <person name="Geller-Mcgrath D.E."/>
            <person name="Sieber C.M.K."/>
            <person name="Emerson J.B."/>
            <person name="Anantharaman K."/>
            <person name="Thomas B.C."/>
            <person name="Malmstrom R."/>
            <person name="Stieglmeier M."/>
            <person name="Klingl A."/>
            <person name="Woyke T."/>
            <person name="Ryan C.M."/>
            <person name="Banfield J.F."/>
        </authorList>
    </citation>
    <scope>NUCLEOTIDE SEQUENCE [LARGE SCALE GENOMIC DNA]</scope>
</reference>
<accession>A0A2M7X2Q9</accession>
<name>A0A2M7X2Q9_UNCKA</name>
<organism evidence="2 3">
    <name type="scientific">candidate division WWE3 bacterium CG_4_9_14_3_um_filter_34_6</name>
    <dbReference type="NCBI Taxonomy" id="1975079"/>
    <lineage>
        <taxon>Bacteria</taxon>
        <taxon>Katanobacteria</taxon>
    </lineage>
</organism>
<dbReference type="Proteomes" id="UP000230683">
    <property type="component" value="Unassembled WGS sequence"/>
</dbReference>
<evidence type="ECO:0000313" key="3">
    <source>
        <dbReference type="Proteomes" id="UP000230683"/>
    </source>
</evidence>
<evidence type="ECO:0000313" key="2">
    <source>
        <dbReference type="EMBL" id="PJA40399.1"/>
    </source>
</evidence>
<evidence type="ECO:0008006" key="4">
    <source>
        <dbReference type="Google" id="ProtNLM"/>
    </source>
</evidence>
<sequence length="250" mass="28301">MNKITVDSKQNMHMLIEQIKDAKESELIVFFKKDANFYENSLNLKIIKGIAEDVSKTITFEAENKNHKDYIDSVNGDYFEYTDDQVDLNSEQSPNLKFKKSIKLFSFFSNFRKKNQIIDEDYLPEIKSSNNSKLLKILIYPLIVLGVLLGIGLALWWYIPAATVKINVNSQILVKLLEIKASVDIESVAAETQQIPAFKVNVSVTDSQTIPTTGKKETGEKAEGKVTLFNKTNENIKIKKGTVIKLISTN</sequence>
<gene>
    <name evidence="2" type="ORF">CO178_02280</name>
</gene>
<keyword evidence="1" id="KW-0472">Membrane</keyword>
<dbReference type="AlphaFoldDB" id="A0A2M7X2Q9"/>
<comment type="caution">
    <text evidence="2">The sequence shown here is derived from an EMBL/GenBank/DDBJ whole genome shotgun (WGS) entry which is preliminary data.</text>
</comment>
<feature type="transmembrane region" description="Helical" evidence="1">
    <location>
        <begin position="137"/>
        <end position="159"/>
    </location>
</feature>
<feature type="non-terminal residue" evidence="2">
    <location>
        <position position="250"/>
    </location>
</feature>